<dbReference type="AlphaFoldDB" id="A0A2U2BCG1"/>
<dbReference type="Gene3D" id="3.30.70.1450">
    <property type="entry name" value="Regulator of K+ conductance, C-terminal domain"/>
    <property type="match status" value="1"/>
</dbReference>
<dbReference type="EMBL" id="QEWP01000002">
    <property type="protein sequence ID" value="PWE00750.1"/>
    <property type="molecule type" value="Genomic_DNA"/>
</dbReference>
<dbReference type="Pfam" id="PF02080">
    <property type="entry name" value="TrkA_C"/>
    <property type="match status" value="1"/>
</dbReference>
<dbReference type="InterPro" id="IPR006037">
    <property type="entry name" value="RCK_C"/>
</dbReference>
<evidence type="ECO:0000256" key="1">
    <source>
        <dbReference type="SAM" id="MobiDB-lite"/>
    </source>
</evidence>
<dbReference type="InterPro" id="IPR036721">
    <property type="entry name" value="RCK_C_sf"/>
</dbReference>
<reference evidence="3 4" key="1">
    <citation type="submission" date="2018-05" db="EMBL/GenBank/DDBJ databases">
        <title>Marinilabilia rubrum sp. nov., isolated from saltern sediment.</title>
        <authorList>
            <person name="Zhang R."/>
        </authorList>
    </citation>
    <scope>NUCLEOTIDE SEQUENCE [LARGE SCALE GENOMIC DNA]</scope>
    <source>
        <strain evidence="3 4">WTE16</strain>
    </source>
</reference>
<evidence type="ECO:0000313" key="4">
    <source>
        <dbReference type="Proteomes" id="UP000244956"/>
    </source>
</evidence>
<feature type="domain" description="RCK C-terminal" evidence="2">
    <location>
        <begin position="1"/>
        <end position="62"/>
    </location>
</feature>
<dbReference type="SUPFAM" id="SSF116726">
    <property type="entry name" value="TrkA C-terminal domain-like"/>
    <property type="match status" value="1"/>
</dbReference>
<feature type="region of interest" description="Disordered" evidence="1">
    <location>
        <begin position="56"/>
        <end position="92"/>
    </location>
</feature>
<protein>
    <recommendedName>
        <fullName evidence="2">RCK C-terminal domain-containing protein</fullName>
    </recommendedName>
</protein>
<proteinExistence type="predicted"/>
<dbReference type="PROSITE" id="PS51202">
    <property type="entry name" value="RCK_C"/>
    <property type="match status" value="1"/>
</dbReference>
<evidence type="ECO:0000313" key="3">
    <source>
        <dbReference type="EMBL" id="PWE00750.1"/>
    </source>
</evidence>
<name>A0A2U2BCG1_9BACT</name>
<dbReference type="GO" id="GO:0006813">
    <property type="term" value="P:potassium ion transport"/>
    <property type="evidence" value="ECO:0007669"/>
    <property type="project" value="InterPro"/>
</dbReference>
<comment type="caution">
    <text evidence="3">The sequence shown here is derived from an EMBL/GenBank/DDBJ whole genome shotgun (WGS) entry which is preliminary data.</text>
</comment>
<evidence type="ECO:0000259" key="2">
    <source>
        <dbReference type="PROSITE" id="PS51202"/>
    </source>
</evidence>
<organism evidence="3 4">
    <name type="scientific">Marinilabilia rubra</name>
    <dbReference type="NCBI Taxonomy" id="2162893"/>
    <lineage>
        <taxon>Bacteria</taxon>
        <taxon>Pseudomonadati</taxon>
        <taxon>Bacteroidota</taxon>
        <taxon>Bacteroidia</taxon>
        <taxon>Marinilabiliales</taxon>
        <taxon>Marinilabiliaceae</taxon>
        <taxon>Marinilabilia</taxon>
    </lineage>
</organism>
<dbReference type="GO" id="GO:0008324">
    <property type="term" value="F:monoatomic cation transmembrane transporter activity"/>
    <property type="evidence" value="ECO:0007669"/>
    <property type="project" value="InterPro"/>
</dbReference>
<dbReference type="Proteomes" id="UP000244956">
    <property type="component" value="Unassembled WGS sequence"/>
</dbReference>
<keyword evidence="4" id="KW-1185">Reference proteome</keyword>
<accession>A0A2U2BCG1</accession>
<gene>
    <name evidence="3" type="ORF">DDZ16_03920</name>
</gene>
<sequence>MNDKKLKDCNLREEGINIIGIRRNSGNYIGTPHGETKITEGDELILYGRKKSLHNLEQRKQDSSGQYEHEKAKEEQSKERSIQDKKDEQSQT</sequence>